<dbReference type="InterPro" id="IPR011701">
    <property type="entry name" value="MFS"/>
</dbReference>
<feature type="transmembrane region" description="Helical" evidence="3">
    <location>
        <begin position="357"/>
        <end position="377"/>
    </location>
</feature>
<proteinExistence type="predicted"/>
<feature type="coiled-coil region" evidence="1">
    <location>
        <begin position="585"/>
        <end position="620"/>
    </location>
</feature>
<name>A0A812T794_9DINO</name>
<dbReference type="PANTHER" id="PTHR40515:SF1">
    <property type="entry name" value="CILIA- AND FLAGELLA-ASSOCIATED PROTEIN 157"/>
    <property type="match status" value="1"/>
</dbReference>
<feature type="transmembrane region" description="Helical" evidence="3">
    <location>
        <begin position="209"/>
        <end position="229"/>
    </location>
</feature>
<protein>
    <submittedName>
        <fullName evidence="4">Uncharacterized protein</fullName>
    </submittedName>
</protein>
<evidence type="ECO:0000256" key="2">
    <source>
        <dbReference type="SAM" id="MobiDB-lite"/>
    </source>
</evidence>
<reference evidence="4" key="1">
    <citation type="submission" date="2021-02" db="EMBL/GenBank/DDBJ databases">
        <authorList>
            <person name="Dougan E. K."/>
            <person name="Rhodes N."/>
            <person name="Thang M."/>
            <person name="Chan C."/>
        </authorList>
    </citation>
    <scope>NUCLEOTIDE SEQUENCE</scope>
</reference>
<comment type="caution">
    <text evidence="4">The sequence shown here is derived from an EMBL/GenBank/DDBJ whole genome shotgun (WGS) entry which is preliminary data.</text>
</comment>
<feature type="transmembrane region" description="Helical" evidence="3">
    <location>
        <begin position="298"/>
        <end position="319"/>
    </location>
</feature>
<sequence length="721" mass="80267">MTPKWCYRLVLISLVLRVMGGCWVAFVALEYTRYYVLNDLAELDLLRVLTGSPQFAIQAFLFPFLGVLSDRVSRKKLILASSVALSASAWLMTVVPSVEIYVFTKVLALVADIGGPIRDAMLRDIFSADEWELQDGGVTGLKARLAIVGQMGFGFAMAIGMAVMKLGEIGVGLPNEYTVHKEDCGSHHCIQPGHFSWDGPWAVDGSLRLLMLMGSVTLSIETLLIALAFPETIKPELRTSTRKLVMQNWRVIQPWNNLRVFATHELRFLMSIRTLGYMIAAGGGSVYMSFYQRFEFDTFTMMTHTVLAGTATWLTTLAVPKLVVRWGDMRGVWIPAVVITLLYGLACGFTPADHGYLVYIIWPLLGGPSFALNGFAPDLLAKLVPADVQGTFQTSKSFLYRLSQAIFMWPWNQLYMHTKMFAYPMDATALWVSLLFGVGMLALTCYACRHDPCNAIKNGRALEAFLASDYAKSSWYQKHTAEDVHEPETASASGGQQIEMLQYTAALSRQVSKQSKHSSASKRKHDTTDVEHSQVSSQAEMPEAQGSAYAALVSAEDGQQQQTAKPQDIPQDADSVQGPTFNGLSQELEEKYQTTVKRLKQQLQQEQKQAAKMRAIADRQFSEPSELEAFFLECVDQVKSEITERRKMALEQNKALRAGGEVKARGYPEALPPHLAKLAQAPTLDDFTVTDRRKVVELLLSSEHVLQFLYDKLFPPESSAQ</sequence>
<feature type="transmembrane region" description="Helical" evidence="3">
    <location>
        <begin position="46"/>
        <end position="65"/>
    </location>
</feature>
<dbReference type="InterPro" id="IPR036259">
    <property type="entry name" value="MFS_trans_sf"/>
</dbReference>
<dbReference type="CDD" id="cd06174">
    <property type="entry name" value="MFS"/>
    <property type="match status" value="1"/>
</dbReference>
<feature type="region of interest" description="Disordered" evidence="2">
    <location>
        <begin position="512"/>
        <end position="581"/>
    </location>
</feature>
<accession>A0A812T794</accession>
<feature type="transmembrane region" description="Helical" evidence="3">
    <location>
        <begin position="331"/>
        <end position="351"/>
    </location>
</feature>
<organism evidence="4 5">
    <name type="scientific">Symbiodinium natans</name>
    <dbReference type="NCBI Taxonomy" id="878477"/>
    <lineage>
        <taxon>Eukaryota</taxon>
        <taxon>Sar</taxon>
        <taxon>Alveolata</taxon>
        <taxon>Dinophyceae</taxon>
        <taxon>Suessiales</taxon>
        <taxon>Symbiodiniaceae</taxon>
        <taxon>Symbiodinium</taxon>
    </lineage>
</organism>
<keyword evidence="3" id="KW-0472">Membrane</keyword>
<feature type="transmembrane region" description="Helical" evidence="3">
    <location>
        <begin position="7"/>
        <end position="26"/>
    </location>
</feature>
<keyword evidence="5" id="KW-1185">Reference proteome</keyword>
<keyword evidence="3" id="KW-0812">Transmembrane</keyword>
<dbReference type="EMBL" id="CAJNDS010002544">
    <property type="protein sequence ID" value="CAE7519810.1"/>
    <property type="molecule type" value="Genomic_DNA"/>
</dbReference>
<evidence type="ECO:0000313" key="5">
    <source>
        <dbReference type="Proteomes" id="UP000604046"/>
    </source>
</evidence>
<dbReference type="OrthoDB" id="418502at2759"/>
<dbReference type="Proteomes" id="UP000604046">
    <property type="component" value="Unassembled WGS sequence"/>
</dbReference>
<dbReference type="Pfam" id="PF07690">
    <property type="entry name" value="MFS_1"/>
    <property type="match status" value="1"/>
</dbReference>
<evidence type="ECO:0000313" key="4">
    <source>
        <dbReference type="EMBL" id="CAE7519810.1"/>
    </source>
</evidence>
<dbReference type="AlphaFoldDB" id="A0A812T794"/>
<feature type="transmembrane region" description="Helical" evidence="3">
    <location>
        <begin position="428"/>
        <end position="448"/>
    </location>
</feature>
<feature type="compositionally biased region" description="Basic residues" evidence="2">
    <location>
        <begin position="514"/>
        <end position="525"/>
    </location>
</feature>
<dbReference type="SUPFAM" id="SSF103473">
    <property type="entry name" value="MFS general substrate transporter"/>
    <property type="match status" value="1"/>
</dbReference>
<dbReference type="Gene3D" id="1.20.1250.20">
    <property type="entry name" value="MFS general substrate transporter like domains"/>
    <property type="match status" value="1"/>
</dbReference>
<dbReference type="PANTHER" id="PTHR40515">
    <property type="entry name" value="CILIA- AND FLAGELLA-ASSOCIATED PROTEIN 157"/>
    <property type="match status" value="1"/>
</dbReference>
<feature type="transmembrane region" description="Helical" evidence="3">
    <location>
        <begin position="145"/>
        <end position="164"/>
    </location>
</feature>
<keyword evidence="1" id="KW-0175">Coiled coil</keyword>
<gene>
    <name evidence="4" type="ORF">SNAT2548_LOCUS29091</name>
</gene>
<feature type="transmembrane region" description="Helical" evidence="3">
    <location>
        <begin position="274"/>
        <end position="292"/>
    </location>
</feature>
<evidence type="ECO:0000256" key="1">
    <source>
        <dbReference type="SAM" id="Coils"/>
    </source>
</evidence>
<feature type="transmembrane region" description="Helical" evidence="3">
    <location>
        <begin position="398"/>
        <end position="416"/>
    </location>
</feature>
<evidence type="ECO:0000256" key="3">
    <source>
        <dbReference type="SAM" id="Phobius"/>
    </source>
</evidence>
<keyword evidence="3" id="KW-1133">Transmembrane helix</keyword>
<dbReference type="GO" id="GO:0022857">
    <property type="term" value="F:transmembrane transporter activity"/>
    <property type="evidence" value="ECO:0007669"/>
    <property type="project" value="InterPro"/>
</dbReference>